<evidence type="ECO:0000313" key="2">
    <source>
        <dbReference type="Proteomes" id="UP000006250"/>
    </source>
</evidence>
<dbReference type="RefSeq" id="WP_005992078.1">
    <property type="nucleotide sequence ID" value="NZ_AECZ01000006.1"/>
</dbReference>
<protein>
    <submittedName>
        <fullName evidence="1">Amidohydrolase 2</fullName>
    </submittedName>
</protein>
<dbReference type="Proteomes" id="UP000006250">
    <property type="component" value="Unassembled WGS sequence"/>
</dbReference>
<dbReference type="STRING" id="596151.DesfrDRAFT_1210"/>
<reference evidence="1 2" key="1">
    <citation type="submission" date="2010-08" db="EMBL/GenBank/DDBJ databases">
        <title>The draft genome of Desulfovibrio fructosovorans JJ.</title>
        <authorList>
            <consortium name="US DOE Joint Genome Institute (JGI-PGF)"/>
            <person name="Lucas S."/>
            <person name="Copeland A."/>
            <person name="Lapidus A."/>
            <person name="Cheng J.-F."/>
            <person name="Bruce D."/>
            <person name="Goodwin L."/>
            <person name="Pitluck S."/>
            <person name="Land M.L."/>
            <person name="Hauser L."/>
            <person name="Chang Y.-J."/>
            <person name="Jeffries C."/>
            <person name="Wall J.D."/>
            <person name="Stahl D.A."/>
            <person name="Arkin A.P."/>
            <person name="Dehal P."/>
            <person name="Stolyar S.M."/>
            <person name="Hazen T.C."/>
            <person name="Woyke T.J."/>
        </authorList>
    </citation>
    <scope>NUCLEOTIDE SEQUENCE [LARGE SCALE GENOMIC DNA]</scope>
    <source>
        <strain evidence="1 2">JJ</strain>
    </source>
</reference>
<dbReference type="eggNOG" id="ENOG5030M39">
    <property type="taxonomic scope" value="Bacteria"/>
</dbReference>
<comment type="caution">
    <text evidence="1">The sequence shown here is derived from an EMBL/GenBank/DDBJ whole genome shotgun (WGS) entry which is preliminary data.</text>
</comment>
<dbReference type="EMBL" id="AECZ01000006">
    <property type="protein sequence ID" value="EFL52041.1"/>
    <property type="molecule type" value="Genomic_DNA"/>
</dbReference>
<keyword evidence="1" id="KW-0378">Hydrolase</keyword>
<sequence length="107" mass="10768">MALKPWPLASVEAGVATDLVVPTPSLEVAVIGLIVCNTDPAATADVVVTLTNAADAILATILMASLAPGESIHIDTKVCIASSDTPDKLRARSNVAAVSFLASGDEG</sequence>
<name>E1JUB1_SOLFR</name>
<dbReference type="OrthoDB" id="5459325at2"/>
<evidence type="ECO:0000313" key="1">
    <source>
        <dbReference type="EMBL" id="EFL52041.1"/>
    </source>
</evidence>
<gene>
    <name evidence="1" type="ORF">DesfrDRAFT_1210</name>
</gene>
<dbReference type="AlphaFoldDB" id="E1JUB1"/>
<accession>E1JUB1</accession>
<keyword evidence="2" id="KW-1185">Reference proteome</keyword>
<organism evidence="1 2">
    <name type="scientific">Solidesulfovibrio fructosivorans JJ]</name>
    <dbReference type="NCBI Taxonomy" id="596151"/>
    <lineage>
        <taxon>Bacteria</taxon>
        <taxon>Pseudomonadati</taxon>
        <taxon>Thermodesulfobacteriota</taxon>
        <taxon>Desulfovibrionia</taxon>
        <taxon>Desulfovibrionales</taxon>
        <taxon>Desulfovibrionaceae</taxon>
        <taxon>Solidesulfovibrio</taxon>
    </lineage>
</organism>
<proteinExistence type="predicted"/>
<dbReference type="GO" id="GO:0016787">
    <property type="term" value="F:hydrolase activity"/>
    <property type="evidence" value="ECO:0007669"/>
    <property type="project" value="UniProtKB-KW"/>
</dbReference>